<reference evidence="6" key="1">
    <citation type="submission" date="2025-08" db="UniProtKB">
        <authorList>
            <consortium name="Ensembl"/>
        </authorList>
    </citation>
    <scope>IDENTIFICATION</scope>
</reference>
<feature type="domain" description="Centromere protein J C-terminal" evidence="4">
    <location>
        <begin position="953"/>
        <end position="981"/>
    </location>
</feature>
<dbReference type="GO" id="GO:0005813">
    <property type="term" value="C:centrosome"/>
    <property type="evidence" value="ECO:0007669"/>
    <property type="project" value="TreeGrafter"/>
</dbReference>
<dbReference type="Gene3D" id="2.60.450.20">
    <property type="match status" value="1"/>
</dbReference>
<evidence type="ECO:0000256" key="1">
    <source>
        <dbReference type="ARBA" id="ARBA00005627"/>
    </source>
</evidence>
<feature type="region of interest" description="Disordered" evidence="3">
    <location>
        <begin position="519"/>
        <end position="653"/>
    </location>
</feature>
<proteinExistence type="inferred from homology"/>
<feature type="compositionally biased region" description="Acidic residues" evidence="3">
    <location>
        <begin position="600"/>
        <end position="614"/>
    </location>
</feature>
<dbReference type="InterPro" id="IPR009852">
    <property type="entry name" value="CENPJ_C_dom"/>
</dbReference>
<organism evidence="6 7">
    <name type="scientific">Sinocyclocheilus anshuiensis</name>
    <dbReference type="NCBI Taxonomy" id="1608454"/>
    <lineage>
        <taxon>Eukaryota</taxon>
        <taxon>Metazoa</taxon>
        <taxon>Chordata</taxon>
        <taxon>Craniata</taxon>
        <taxon>Vertebrata</taxon>
        <taxon>Euteleostomi</taxon>
        <taxon>Actinopterygii</taxon>
        <taxon>Neopterygii</taxon>
        <taxon>Teleostei</taxon>
        <taxon>Ostariophysi</taxon>
        <taxon>Cypriniformes</taxon>
        <taxon>Cyprinidae</taxon>
        <taxon>Cyprininae</taxon>
        <taxon>Sinocyclocheilus</taxon>
    </lineage>
</organism>
<dbReference type="GO" id="GO:0005814">
    <property type="term" value="C:centriole"/>
    <property type="evidence" value="ECO:0007669"/>
    <property type="project" value="TreeGrafter"/>
</dbReference>
<sequence length="1139" mass="127808">MNVPGGKGLSQVSVIMMSSPAGLQQGQFHFLSQWMPDSSRAGVILHGSPGEACSGSVRSSGSLVVQDPDDSFSCQFAPLPLSRSSSCASVDVCSPGGGGKTLRETELFDASLNCEMQSIQDVLRNTRDLPLIAKFEQLKQMQHRMQEQLKAQQQEQLLRLQHEPQRLLGKPQNTAETTRWNQEQSVVEMNSGHDDSDRNYDESLQSTIEEQTLYRKVCDSEPQDRPIKSGFGGRTFEEILEEQLKMEDQKLMGKNAPAESVKVKRPFLKRGEGLARFTRGKATVPPHRKSPPNPKPSSCPNPKVSQDLDMRSNKKNSVKNKTERLKSTHPVIQRKTAVLNKGNIPQNKTTAPVAKMTVQPRVLVGHQSENMSHISAQFQQKPDPSSKQKINSVTTADSNKAGECSGVEDNAFVAENSFEVWFTERRQRWEQDHQRECVELGEFELLERAADEISFSSNSSFISTLLQRDRRRLSSTPIKATSQSAVPAVTPEPILGPSAPVPPTNTAIQRDIISIGPKEQRGFSEEETHEKLDDNSLSSNSGLQPFPNPPITHCFQVPTTLPYDKRTYQDGDGASSPEEDERSLSTNGDSTLIESRAQLEFDDDDTWNDPEEESCCPAEESPSERALKRKVAFSKGVKPGGGSPHAVGNQKEAPPTCQLVSKLFPALKPKPSPPVTVVQEPQNMPSEEGAAQSRLLRERLVELETEIERFKSENAALAKLKQENQDTRDNLKKEKAELEKKRMEEIAKWEEFKREEHKKLQRERKLFEKHAATVRARPDKQERDEIQALKQQLNVLQEDLRKREARWSNTQSRLRQQVDALSAENASLRDQVRTLEKLRLSAWKSAEKEKEKGRFSVSSNKTSTGSKRTDSRSPSQSSKNNSSSSRKGSPETQNPLTNSAFFPEQMKESISFKYEPSPVETQCLDGLVTTEMNHDAPLINSLSAIVQSEKEQEEITQSDKIEKVLPDGGRLVVFPNGTRKELSADGQTVKVMFFNGDVKHTMPDQRVIYYYAEAQTTHITYPDGMEVLQFPDDQTEKHFPDGRKEITFPDQTVKTLYPDGREESVLTDGTIIQLNPDGSKVIQFNTGQRESHTADFKRREYPDGTVKTVYSDGRQETQYPTGRVRLKDAQGHVIMDTKA</sequence>
<dbReference type="PANTHER" id="PTHR10331:SF27">
    <property type="entry name" value="CENTROMERE PROTEIN J"/>
    <property type="match status" value="1"/>
</dbReference>
<gene>
    <name evidence="6" type="primary">cenpj</name>
</gene>
<feature type="compositionally biased region" description="Polar residues" evidence="3">
    <location>
        <begin position="584"/>
        <end position="593"/>
    </location>
</feature>
<evidence type="ECO:0000313" key="6">
    <source>
        <dbReference type="Ensembl" id="ENSSANP00000100083.1"/>
    </source>
</evidence>
<dbReference type="KEGG" id="sanh:107663885"/>
<feature type="region of interest" description="Disordered" evidence="3">
    <location>
        <begin position="476"/>
        <end position="505"/>
    </location>
</feature>
<dbReference type="GO" id="GO:0015631">
    <property type="term" value="F:tubulin binding"/>
    <property type="evidence" value="ECO:0007669"/>
    <property type="project" value="TreeGrafter"/>
</dbReference>
<evidence type="ECO:0000256" key="3">
    <source>
        <dbReference type="SAM" id="MobiDB-lite"/>
    </source>
</evidence>
<feature type="domain" description="Centromere protein J C-terminal" evidence="4">
    <location>
        <begin position="1097"/>
        <end position="1124"/>
    </location>
</feature>
<evidence type="ECO:0000259" key="5">
    <source>
        <dbReference type="Pfam" id="PF25779"/>
    </source>
</evidence>
<dbReference type="PANTHER" id="PTHR10331">
    <property type="entry name" value="T COMPLEX PROTEIN 10"/>
    <property type="match status" value="1"/>
</dbReference>
<protein>
    <submittedName>
        <fullName evidence="6">Centromere protein J-like</fullName>
    </submittedName>
</protein>
<feature type="coiled-coil region" evidence="2">
    <location>
        <begin position="693"/>
        <end position="755"/>
    </location>
</feature>
<dbReference type="GeneID" id="107663885"/>
<evidence type="ECO:0000313" key="7">
    <source>
        <dbReference type="Proteomes" id="UP000472260"/>
    </source>
</evidence>
<dbReference type="Pfam" id="PF07202">
    <property type="entry name" value="Tcp10_C"/>
    <property type="match status" value="4"/>
</dbReference>
<feature type="coiled-coil region" evidence="2">
    <location>
        <begin position="135"/>
        <end position="163"/>
    </location>
</feature>
<dbReference type="OrthoDB" id="10252174at2759"/>
<keyword evidence="2" id="KW-0175">Coiled coil</keyword>
<feature type="domain" description="CENPJ tubulin-binding region" evidence="5">
    <location>
        <begin position="222"/>
        <end position="279"/>
    </location>
</feature>
<feature type="compositionally biased region" description="Polar residues" evidence="3">
    <location>
        <begin position="476"/>
        <end position="485"/>
    </location>
</feature>
<dbReference type="InterPro" id="IPR058029">
    <property type="entry name" value="Tubulin-bd_CENPJ"/>
</dbReference>
<feature type="compositionally biased region" description="Low complexity" evidence="3">
    <location>
        <begin position="872"/>
        <end position="887"/>
    </location>
</feature>
<dbReference type="Ensembl" id="ENSSANT00000106254.1">
    <property type="protein sequence ID" value="ENSSANP00000100083.1"/>
    <property type="gene ID" value="ENSSANG00000049209.1"/>
</dbReference>
<dbReference type="CTD" id="55835"/>
<dbReference type="Pfam" id="PF25779">
    <property type="entry name" value="Tubulin-bind_CPAP"/>
    <property type="match status" value="1"/>
</dbReference>
<feature type="compositionally biased region" description="Basic and acidic residues" evidence="3">
    <location>
        <begin position="519"/>
        <end position="534"/>
    </location>
</feature>
<dbReference type="GO" id="GO:0060271">
    <property type="term" value="P:cilium assembly"/>
    <property type="evidence" value="ECO:0007669"/>
    <property type="project" value="TreeGrafter"/>
</dbReference>
<dbReference type="InterPro" id="IPR026581">
    <property type="entry name" value="TCP10L/CENPJ"/>
</dbReference>
<feature type="region of interest" description="Disordered" evidence="3">
    <location>
        <begin position="272"/>
        <end position="328"/>
    </location>
</feature>
<keyword evidence="7" id="KW-1185">Reference proteome</keyword>
<feature type="coiled-coil region" evidence="2">
    <location>
        <begin position="779"/>
        <end position="838"/>
    </location>
</feature>
<feature type="region of interest" description="Disordered" evidence="3">
    <location>
        <begin position="849"/>
        <end position="898"/>
    </location>
</feature>
<feature type="compositionally biased region" description="Polar residues" evidence="3">
    <location>
        <begin position="856"/>
        <end position="866"/>
    </location>
</feature>
<feature type="domain" description="Centromere protein J C-terminal" evidence="4">
    <location>
        <begin position="1058"/>
        <end position="1090"/>
    </location>
</feature>
<comment type="similarity">
    <text evidence="1">Belongs to the TCP10 family.</text>
</comment>
<accession>A0A671SVM1</accession>
<dbReference type="GO" id="GO:0061511">
    <property type="term" value="P:centriole elongation"/>
    <property type="evidence" value="ECO:0007669"/>
    <property type="project" value="TreeGrafter"/>
</dbReference>
<evidence type="ECO:0000259" key="4">
    <source>
        <dbReference type="Pfam" id="PF07202"/>
    </source>
</evidence>
<feature type="region of interest" description="Disordered" evidence="3">
    <location>
        <begin position="666"/>
        <end position="693"/>
    </location>
</feature>
<reference evidence="6" key="2">
    <citation type="submission" date="2025-09" db="UniProtKB">
        <authorList>
            <consortium name="Ensembl"/>
        </authorList>
    </citation>
    <scope>IDENTIFICATION</scope>
</reference>
<dbReference type="Proteomes" id="UP000472260">
    <property type="component" value="Unassembled WGS sequence"/>
</dbReference>
<evidence type="ECO:0000256" key="2">
    <source>
        <dbReference type="SAM" id="Coils"/>
    </source>
</evidence>
<dbReference type="InterPro" id="IPR047002">
    <property type="entry name" value="Tcp10_C_sf"/>
</dbReference>
<dbReference type="AlphaFoldDB" id="A0A671SVM1"/>
<name>A0A671SVM1_9TELE</name>
<feature type="domain" description="Centromere protein J C-terminal" evidence="4">
    <location>
        <begin position="1022"/>
        <end position="1054"/>
    </location>
</feature>